<gene>
    <name evidence="3" type="ORF">ACFPEL_06980</name>
</gene>
<organism evidence="3 4">
    <name type="scientific">Actinomycetospora chibensis</name>
    <dbReference type="NCBI Taxonomy" id="663606"/>
    <lineage>
        <taxon>Bacteria</taxon>
        <taxon>Bacillati</taxon>
        <taxon>Actinomycetota</taxon>
        <taxon>Actinomycetes</taxon>
        <taxon>Pseudonocardiales</taxon>
        <taxon>Pseudonocardiaceae</taxon>
        <taxon>Actinomycetospora</taxon>
    </lineage>
</organism>
<sequence>MFPQVSDPPDHCGRGTVTAMQRRRDGWRSTVRFVGFPVVNAATMVAGFHEHPTHIQLTAYTVGVVASFAVALAMDDKPPQKKRAFACSTAFAATTR</sequence>
<evidence type="ECO:0000313" key="3">
    <source>
        <dbReference type="EMBL" id="MFC4832148.1"/>
    </source>
</evidence>
<keyword evidence="4" id="KW-1185">Reference proteome</keyword>
<keyword evidence="2" id="KW-0472">Membrane</keyword>
<dbReference type="RefSeq" id="WP_274189728.1">
    <property type="nucleotide sequence ID" value="NZ_BAABHN010000013.1"/>
</dbReference>
<keyword evidence="2" id="KW-0812">Transmembrane</keyword>
<evidence type="ECO:0000313" key="4">
    <source>
        <dbReference type="Proteomes" id="UP001595909"/>
    </source>
</evidence>
<feature type="region of interest" description="Disordered" evidence="1">
    <location>
        <begin position="1"/>
        <end position="21"/>
    </location>
</feature>
<name>A0ABV9REI9_9PSEU</name>
<feature type="transmembrane region" description="Helical" evidence="2">
    <location>
        <begin position="55"/>
        <end position="74"/>
    </location>
</feature>
<evidence type="ECO:0000256" key="1">
    <source>
        <dbReference type="SAM" id="MobiDB-lite"/>
    </source>
</evidence>
<comment type="caution">
    <text evidence="3">The sequence shown here is derived from an EMBL/GenBank/DDBJ whole genome shotgun (WGS) entry which is preliminary data.</text>
</comment>
<dbReference type="EMBL" id="JBHSIM010000013">
    <property type="protein sequence ID" value="MFC4832148.1"/>
    <property type="molecule type" value="Genomic_DNA"/>
</dbReference>
<dbReference type="Proteomes" id="UP001595909">
    <property type="component" value="Unassembled WGS sequence"/>
</dbReference>
<reference evidence="4" key="1">
    <citation type="journal article" date="2019" name="Int. J. Syst. Evol. Microbiol.">
        <title>The Global Catalogue of Microorganisms (GCM) 10K type strain sequencing project: providing services to taxonomists for standard genome sequencing and annotation.</title>
        <authorList>
            <consortium name="The Broad Institute Genomics Platform"/>
            <consortium name="The Broad Institute Genome Sequencing Center for Infectious Disease"/>
            <person name="Wu L."/>
            <person name="Ma J."/>
        </authorList>
    </citation>
    <scope>NUCLEOTIDE SEQUENCE [LARGE SCALE GENOMIC DNA]</scope>
    <source>
        <strain evidence="4">CCUG 50347</strain>
    </source>
</reference>
<proteinExistence type="predicted"/>
<protein>
    <submittedName>
        <fullName evidence="3">Uncharacterized protein</fullName>
    </submittedName>
</protein>
<accession>A0ABV9REI9</accession>
<keyword evidence="2" id="KW-1133">Transmembrane helix</keyword>
<evidence type="ECO:0000256" key="2">
    <source>
        <dbReference type="SAM" id="Phobius"/>
    </source>
</evidence>